<evidence type="ECO:0000313" key="2">
    <source>
        <dbReference type="Proteomes" id="UP000054600"/>
    </source>
</evidence>
<dbReference type="eggNOG" id="COG4278">
    <property type="taxonomic scope" value="Bacteria"/>
</dbReference>
<evidence type="ECO:0000313" key="1">
    <source>
        <dbReference type="EMBL" id="KTD65096.1"/>
    </source>
</evidence>
<protein>
    <submittedName>
        <fullName evidence="1">Uncharacterized protein</fullName>
    </submittedName>
</protein>
<dbReference type="OrthoDB" id="278697at2"/>
<dbReference type="Proteomes" id="UP000054600">
    <property type="component" value="Unassembled WGS sequence"/>
</dbReference>
<name>A0A0W0Z7L2_9GAMM</name>
<sequence>MIPELVTLLQYQNTAVIDYFCHHHPEYSPEQAQVIFTDLLAWMWLNKQRQKFNKNTYLFGPLLILDEMWHCFILHSRDYFDFSLQYFGAYFHHEIEPVGFEHVLEEEELSDFLEDCFAYLHPDWVERRFAPALTLEP</sequence>
<proteinExistence type="predicted"/>
<comment type="caution">
    <text evidence="1">The sequence shown here is derived from an EMBL/GenBank/DDBJ whole genome shotgun (WGS) entry which is preliminary data.</text>
</comment>
<gene>
    <name evidence="1" type="ORF">Lsha_0465</name>
</gene>
<dbReference type="PATRIC" id="fig|1122169.6.peg.531"/>
<organism evidence="1 2">
    <name type="scientific">Legionella shakespearei DSM 23087</name>
    <dbReference type="NCBI Taxonomy" id="1122169"/>
    <lineage>
        <taxon>Bacteria</taxon>
        <taxon>Pseudomonadati</taxon>
        <taxon>Pseudomonadota</taxon>
        <taxon>Gammaproteobacteria</taxon>
        <taxon>Legionellales</taxon>
        <taxon>Legionellaceae</taxon>
        <taxon>Legionella</taxon>
    </lineage>
</organism>
<dbReference type="RefSeq" id="WP_018578472.1">
    <property type="nucleotide sequence ID" value="NZ_KB892435.1"/>
</dbReference>
<dbReference type="AlphaFoldDB" id="A0A0W0Z7L2"/>
<keyword evidence="2" id="KW-1185">Reference proteome</keyword>
<accession>A0A0W0Z7L2</accession>
<dbReference type="EMBL" id="LNYW01000016">
    <property type="protein sequence ID" value="KTD65096.1"/>
    <property type="molecule type" value="Genomic_DNA"/>
</dbReference>
<dbReference type="STRING" id="1122169.Lsha_0465"/>
<reference evidence="1 2" key="1">
    <citation type="submission" date="2015-11" db="EMBL/GenBank/DDBJ databases">
        <title>Genomic analysis of 38 Legionella species identifies large and diverse effector repertoires.</title>
        <authorList>
            <person name="Burstein D."/>
            <person name="Amaro F."/>
            <person name="Zusman T."/>
            <person name="Lifshitz Z."/>
            <person name="Cohen O."/>
            <person name="Gilbert J.A."/>
            <person name="Pupko T."/>
            <person name="Shuman H.A."/>
            <person name="Segal G."/>
        </authorList>
    </citation>
    <scope>NUCLEOTIDE SEQUENCE [LARGE SCALE GENOMIC DNA]</scope>
    <source>
        <strain evidence="1 2">ATCC 49655</strain>
    </source>
</reference>